<feature type="transmembrane region" description="Helical" evidence="6">
    <location>
        <begin position="95"/>
        <end position="115"/>
    </location>
</feature>
<dbReference type="PANTHER" id="PTHR34104:SF3">
    <property type="entry name" value="TRANSMEMBRANE PROTEIN 254"/>
    <property type="match status" value="1"/>
</dbReference>
<evidence type="ECO:0000256" key="2">
    <source>
        <dbReference type="ARBA" id="ARBA00022692"/>
    </source>
</evidence>
<evidence type="ECO:0000313" key="8">
    <source>
        <dbReference type="Proteomes" id="UP001364617"/>
    </source>
</evidence>
<accession>A0AAN9H408</accession>
<comment type="caution">
    <text evidence="7">The sequence shown here is derived from an EMBL/GenBank/DDBJ whole genome shotgun (WGS) entry which is preliminary data.</text>
</comment>
<dbReference type="PANTHER" id="PTHR34104">
    <property type="entry name" value="TRANSMEMBRANE PROTEIN 254"/>
    <property type="match status" value="1"/>
</dbReference>
<evidence type="ECO:0000256" key="3">
    <source>
        <dbReference type="ARBA" id="ARBA00022989"/>
    </source>
</evidence>
<evidence type="ECO:0000313" key="7">
    <source>
        <dbReference type="EMBL" id="KAK7149096.1"/>
    </source>
</evidence>
<dbReference type="GO" id="GO:0016020">
    <property type="term" value="C:membrane"/>
    <property type="evidence" value="ECO:0007669"/>
    <property type="project" value="UniProtKB-SubCell"/>
</dbReference>
<organism evidence="7 8">
    <name type="scientific">Phoxinus phoxinus</name>
    <name type="common">Eurasian minnow</name>
    <dbReference type="NCBI Taxonomy" id="58324"/>
    <lineage>
        <taxon>Eukaryota</taxon>
        <taxon>Metazoa</taxon>
        <taxon>Chordata</taxon>
        <taxon>Craniata</taxon>
        <taxon>Vertebrata</taxon>
        <taxon>Euteleostomi</taxon>
        <taxon>Actinopterygii</taxon>
        <taxon>Neopterygii</taxon>
        <taxon>Teleostei</taxon>
        <taxon>Ostariophysi</taxon>
        <taxon>Cypriniformes</taxon>
        <taxon>Leuciscidae</taxon>
        <taxon>Phoxininae</taxon>
        <taxon>Phoxinus</taxon>
    </lineage>
</organism>
<gene>
    <name evidence="7" type="ORF">R3I93_013184</name>
</gene>
<reference evidence="7 8" key="1">
    <citation type="submission" date="2024-02" db="EMBL/GenBank/DDBJ databases">
        <title>Chromosome-level genome assembly of the Eurasian Minnow (Phoxinus phoxinus).</title>
        <authorList>
            <person name="Oriowo T.O."/>
            <person name="Martin S."/>
            <person name="Stange M."/>
            <person name="Chrysostomakis Y."/>
            <person name="Brown T."/>
            <person name="Winkler S."/>
            <person name="Kukowka S."/>
            <person name="Myers E.W."/>
            <person name="Bohne A."/>
        </authorList>
    </citation>
    <scope>NUCLEOTIDE SEQUENCE [LARGE SCALE GENOMIC DNA]</scope>
    <source>
        <strain evidence="7">ZFMK-TIS-60720</strain>
        <tissue evidence="7">Whole Organism</tissue>
    </source>
</reference>
<dbReference type="AlphaFoldDB" id="A0AAN9H408"/>
<dbReference type="InterPro" id="IPR028110">
    <property type="entry name" value="TMEM254"/>
</dbReference>
<proteinExistence type="predicted"/>
<name>A0AAN9H408_9TELE</name>
<comment type="subcellular location">
    <subcellularLocation>
        <location evidence="1">Membrane</location>
        <topology evidence="1">Multi-pass membrane protein</topology>
    </subcellularLocation>
</comment>
<dbReference type="Pfam" id="PF14934">
    <property type="entry name" value="TMEM254"/>
    <property type="match status" value="1"/>
</dbReference>
<dbReference type="EMBL" id="JAYKXH010000013">
    <property type="protein sequence ID" value="KAK7149096.1"/>
    <property type="molecule type" value="Genomic_DNA"/>
</dbReference>
<evidence type="ECO:0000256" key="4">
    <source>
        <dbReference type="ARBA" id="ARBA00023136"/>
    </source>
</evidence>
<keyword evidence="3 6" id="KW-1133">Transmembrane helix</keyword>
<keyword evidence="8" id="KW-1185">Reference proteome</keyword>
<feature type="transmembrane region" description="Helical" evidence="6">
    <location>
        <begin position="15"/>
        <end position="33"/>
    </location>
</feature>
<sequence length="124" mass="14190">MAKSDSSSYFRRSSLFWVVTVAVSLGFFTWTVLWPQGVPYSSLGPLGALAEYLVDHHYPVLYYGWYLTWVIHTLEALFALKVCSDKGIDSSSTRLLWFVQTFFFGFASLGLLLQYKPDGRSKRQ</sequence>
<evidence type="ECO:0000256" key="1">
    <source>
        <dbReference type="ARBA" id="ARBA00004141"/>
    </source>
</evidence>
<evidence type="ECO:0000256" key="6">
    <source>
        <dbReference type="SAM" id="Phobius"/>
    </source>
</evidence>
<evidence type="ECO:0000256" key="5">
    <source>
        <dbReference type="ARBA" id="ARBA00034834"/>
    </source>
</evidence>
<feature type="transmembrane region" description="Helical" evidence="6">
    <location>
        <begin position="63"/>
        <end position="83"/>
    </location>
</feature>
<keyword evidence="4 6" id="KW-0472">Membrane</keyword>
<dbReference type="Proteomes" id="UP001364617">
    <property type="component" value="Unassembled WGS sequence"/>
</dbReference>
<protein>
    <recommendedName>
        <fullName evidence="5">Transmembrane protein 254</fullName>
    </recommendedName>
</protein>
<keyword evidence="2 6" id="KW-0812">Transmembrane</keyword>